<sequence length="245" mass="28349">MSDFTVIWREWIFFKRRFFKITSAQIVTPILYLITFGWGLNTSTNIDGNSYMYYILPGIAALTTMRSSYSGVSMRISVARLHEKSFENYFLAPISVRRLAIEYIISGALRGIYACFLMVIIMFIAGAHIEKPIVFILATILNATLFSAIGFFAAMIIDTHYDMNRFTSFVITPMSFLCGTFFSVSKLPIFFRWFIELLPLTHATRLMRSATFGRNIDWFSFIVLITYIIIITIFSIRICYEESRI</sequence>
<dbReference type="InterPro" id="IPR013525">
    <property type="entry name" value="ABC2_TM"/>
</dbReference>
<dbReference type="KEGG" id="hprf:HLPR_06190"/>
<dbReference type="InterPro" id="IPR047817">
    <property type="entry name" value="ABC2_TM_bact-type"/>
</dbReference>
<proteinExistence type="inferred from homology"/>
<keyword evidence="5" id="KW-1003">Cell membrane</keyword>
<dbReference type="PROSITE" id="PS51012">
    <property type="entry name" value="ABC_TM2"/>
    <property type="match status" value="1"/>
</dbReference>
<gene>
    <name evidence="7" type="ORF">HLPR_06190</name>
</gene>
<dbReference type="PIRSF" id="PIRSF006648">
    <property type="entry name" value="DrrB"/>
    <property type="match status" value="1"/>
</dbReference>
<dbReference type="Pfam" id="PF01061">
    <property type="entry name" value="ABC2_membrane"/>
    <property type="match status" value="1"/>
</dbReference>
<keyword evidence="5" id="KW-0813">Transport</keyword>
<feature type="domain" description="ABC transmembrane type-2" evidence="6">
    <location>
        <begin position="20"/>
        <end position="242"/>
    </location>
</feature>
<keyword evidence="8" id="KW-1185">Reference proteome</keyword>
<feature type="transmembrane region" description="Helical" evidence="5">
    <location>
        <begin position="107"/>
        <end position="127"/>
    </location>
</feature>
<reference evidence="7 8" key="1">
    <citation type="submission" date="2023-08" db="EMBL/GenBank/DDBJ databases">
        <title>Helicovermis profunda gen. nov., sp. nov., a novel mesophilic, fermentative bacterium within the Bacillota from a deep-sea hydrothermal vent chimney.</title>
        <authorList>
            <person name="Miyazaki U."/>
            <person name="Mizutani D."/>
            <person name="Hashimoto Y."/>
            <person name="Tame A."/>
            <person name="Sawayama S."/>
            <person name="Miyazaki J."/>
            <person name="Takai K."/>
            <person name="Nakagawa S."/>
        </authorList>
    </citation>
    <scope>NUCLEOTIDE SEQUENCE [LARGE SCALE GENOMIC DNA]</scope>
    <source>
        <strain evidence="7 8">S502</strain>
    </source>
</reference>
<organism evidence="7 8">
    <name type="scientific">Helicovermis profundi</name>
    <dbReference type="NCBI Taxonomy" id="3065157"/>
    <lineage>
        <taxon>Bacteria</taxon>
        <taxon>Bacillati</taxon>
        <taxon>Bacillota</taxon>
        <taxon>Clostridia</taxon>
        <taxon>Helicovermis</taxon>
    </lineage>
</organism>
<dbReference type="AlphaFoldDB" id="A0AAU9E4T0"/>
<name>A0AAU9E4T0_9FIRM</name>
<evidence type="ECO:0000256" key="2">
    <source>
        <dbReference type="ARBA" id="ARBA00022692"/>
    </source>
</evidence>
<feature type="transmembrane region" description="Helical" evidence="5">
    <location>
        <begin position="169"/>
        <end position="195"/>
    </location>
</feature>
<dbReference type="EMBL" id="AP028654">
    <property type="protein sequence ID" value="BEP28288.1"/>
    <property type="molecule type" value="Genomic_DNA"/>
</dbReference>
<dbReference type="InterPro" id="IPR052522">
    <property type="entry name" value="ABC-2_transport_permease"/>
</dbReference>
<evidence type="ECO:0000313" key="7">
    <source>
        <dbReference type="EMBL" id="BEP28288.1"/>
    </source>
</evidence>
<comment type="subcellular location">
    <subcellularLocation>
        <location evidence="5">Cell membrane</location>
        <topology evidence="5">Multi-pass membrane protein</topology>
    </subcellularLocation>
    <subcellularLocation>
        <location evidence="1">Membrane</location>
        <topology evidence="1">Multi-pass membrane protein</topology>
    </subcellularLocation>
</comment>
<evidence type="ECO:0000256" key="3">
    <source>
        <dbReference type="ARBA" id="ARBA00022989"/>
    </source>
</evidence>
<dbReference type="GO" id="GO:0140359">
    <property type="term" value="F:ABC-type transporter activity"/>
    <property type="evidence" value="ECO:0007669"/>
    <property type="project" value="InterPro"/>
</dbReference>
<dbReference type="Proteomes" id="UP001321786">
    <property type="component" value="Chromosome"/>
</dbReference>
<comment type="similarity">
    <text evidence="5">Belongs to the ABC-2 integral membrane protein family.</text>
</comment>
<evidence type="ECO:0000259" key="6">
    <source>
        <dbReference type="PROSITE" id="PS51012"/>
    </source>
</evidence>
<dbReference type="InterPro" id="IPR000412">
    <property type="entry name" value="ABC_2_transport"/>
</dbReference>
<dbReference type="PANTHER" id="PTHR43332">
    <property type="entry name" value="INNER MEMBRANE TRANSPORT PERMEASE YADH-RELATED"/>
    <property type="match status" value="1"/>
</dbReference>
<dbReference type="PANTHER" id="PTHR43332:SF2">
    <property type="entry name" value="INNER MEMBRANE TRANSPORT PERMEASE YADH"/>
    <property type="match status" value="1"/>
</dbReference>
<dbReference type="PRINTS" id="PR00164">
    <property type="entry name" value="ABC2TRNSPORT"/>
</dbReference>
<feature type="transmembrane region" description="Helical" evidence="5">
    <location>
        <begin position="51"/>
        <end position="69"/>
    </location>
</feature>
<keyword evidence="4 5" id="KW-0472">Membrane</keyword>
<protein>
    <recommendedName>
        <fullName evidence="5">Transport permease protein</fullName>
    </recommendedName>
</protein>
<evidence type="ECO:0000256" key="1">
    <source>
        <dbReference type="ARBA" id="ARBA00004141"/>
    </source>
</evidence>
<accession>A0AAU9E4T0</accession>
<feature type="transmembrane region" description="Helical" evidence="5">
    <location>
        <begin position="21"/>
        <end position="39"/>
    </location>
</feature>
<evidence type="ECO:0000256" key="5">
    <source>
        <dbReference type="RuleBase" id="RU361157"/>
    </source>
</evidence>
<keyword evidence="2 5" id="KW-0812">Transmembrane</keyword>
<dbReference type="RefSeq" id="WP_338536614.1">
    <property type="nucleotide sequence ID" value="NZ_AP028654.1"/>
</dbReference>
<evidence type="ECO:0000313" key="8">
    <source>
        <dbReference type="Proteomes" id="UP001321786"/>
    </source>
</evidence>
<evidence type="ECO:0000256" key="4">
    <source>
        <dbReference type="ARBA" id="ARBA00023136"/>
    </source>
</evidence>
<feature type="transmembrane region" description="Helical" evidence="5">
    <location>
        <begin position="215"/>
        <end position="240"/>
    </location>
</feature>
<feature type="transmembrane region" description="Helical" evidence="5">
    <location>
        <begin position="133"/>
        <end position="157"/>
    </location>
</feature>
<dbReference type="GO" id="GO:0043190">
    <property type="term" value="C:ATP-binding cassette (ABC) transporter complex"/>
    <property type="evidence" value="ECO:0007669"/>
    <property type="project" value="InterPro"/>
</dbReference>
<keyword evidence="3 5" id="KW-1133">Transmembrane helix</keyword>